<evidence type="ECO:0000256" key="3">
    <source>
        <dbReference type="SAM" id="SignalP"/>
    </source>
</evidence>
<feature type="chain" id="PRO_5032875508" evidence="3">
    <location>
        <begin position="32"/>
        <end position="702"/>
    </location>
</feature>
<dbReference type="CDD" id="cd13900">
    <property type="entry name" value="CuRO_3_Tth-MCO_like"/>
    <property type="match status" value="1"/>
</dbReference>
<dbReference type="InterPro" id="IPR033138">
    <property type="entry name" value="Cu_oxidase_CS"/>
</dbReference>
<evidence type="ECO:0000313" key="7">
    <source>
        <dbReference type="Proteomes" id="UP000501891"/>
    </source>
</evidence>
<feature type="domain" description="Plastocyanin-like" evidence="5">
    <location>
        <begin position="110"/>
        <end position="223"/>
    </location>
</feature>
<dbReference type="GO" id="GO:0016491">
    <property type="term" value="F:oxidoreductase activity"/>
    <property type="evidence" value="ECO:0007669"/>
    <property type="project" value="UniProtKB-KW"/>
</dbReference>
<keyword evidence="1" id="KW-0479">Metal-binding</keyword>
<sequence length="702" mass="75734">MPDPNAPRLPARRLAPLAGLLLLGAAPPALAQEVLQPLKDPPKAEIFRGTATAKTLFALPKDAPALADEAVLDLRVKYIEGEIANPSTGKPDKVKLRGFVGTGTSKDAPFVGPTIEIMPGETVRMTLHNDLPPDSTCEEAGGSANTPNCFNGTNMHAHGLWVNPAGNGDNVLISINPKVSFQYEYNVPPDHPAGTFWYHPHRHGSTALQVSSGMAGALIVRGNRQPTKDANGDLDVLLKPTKDQKFQERVLVFQQIQYACRDASGTILTNPDGTYACPAGSVGEINNYDLFAPGAWAKSGRYTSVNGRILPTIAETAVGQVERWRMVHAGVRDTISLEIRKFAGDTSALPTDLRSLTAVNNDAWIQKNCGGDPVEYVLVAADGLTTQQAIQTSIATLQPGYRWDALVTFPSEGRYCVLDTSAPPTATLSGSAPSRRLLGMADVKAGTAPIPEGGIIKAIADQLVAAAKVNITTDAQAQVVADLTYNRDRGKTDILLTKFIPHATITDKEVTGTQELVFNINVTQQGAAFFEVNGKPYAPGRMDRTLVLGAVDEWTLSSDFVGHPFHIHVNPFQIVSIESPKPKGGQRVALGKGSTVDNFTVDKTTNAVIRSDQPKDFDPQYNNLIGVWKDTLFVKSLLPSTVAEGQTAEDYKYVIKVRTRYQRYIGQFVLHCHILDHEDQGMMQNVQIVLPDGQGGASHGHH</sequence>
<dbReference type="InterPro" id="IPR011706">
    <property type="entry name" value="Cu-oxidase_C"/>
</dbReference>
<dbReference type="PROSITE" id="PS00080">
    <property type="entry name" value="MULTICOPPER_OXIDASE2"/>
    <property type="match status" value="1"/>
</dbReference>
<keyword evidence="3" id="KW-0732">Signal</keyword>
<dbReference type="AlphaFoldDB" id="A0A858R716"/>
<evidence type="ECO:0000256" key="1">
    <source>
        <dbReference type="ARBA" id="ARBA00022723"/>
    </source>
</evidence>
<dbReference type="CDD" id="cd13853">
    <property type="entry name" value="CuRO_1_Tth-MCO_like"/>
    <property type="match status" value="1"/>
</dbReference>
<dbReference type="GO" id="GO:0005507">
    <property type="term" value="F:copper ion binding"/>
    <property type="evidence" value="ECO:0007669"/>
    <property type="project" value="InterPro"/>
</dbReference>
<dbReference type="Pfam" id="PF07731">
    <property type="entry name" value="Cu-oxidase_2"/>
    <property type="match status" value="2"/>
</dbReference>
<feature type="domain" description="Plastocyanin-like" evidence="4">
    <location>
        <begin position="663"/>
        <end position="687"/>
    </location>
</feature>
<dbReference type="InterPro" id="IPR008972">
    <property type="entry name" value="Cupredoxin"/>
</dbReference>
<dbReference type="InterPro" id="IPR011707">
    <property type="entry name" value="Cu-oxidase-like_N"/>
</dbReference>
<keyword evidence="7" id="KW-1185">Reference proteome</keyword>
<accession>A0A858R716</accession>
<dbReference type="PROSITE" id="PS00079">
    <property type="entry name" value="MULTICOPPER_OXIDASE1"/>
    <property type="match status" value="1"/>
</dbReference>
<feature type="domain" description="Plastocyanin-like" evidence="4">
    <location>
        <begin position="514"/>
        <end position="611"/>
    </location>
</feature>
<protein>
    <submittedName>
        <fullName evidence="6">Multicopper oxidase domain-containing protein</fullName>
    </submittedName>
</protein>
<evidence type="ECO:0000313" key="6">
    <source>
        <dbReference type="EMBL" id="QJE73359.1"/>
    </source>
</evidence>
<evidence type="ECO:0000256" key="2">
    <source>
        <dbReference type="ARBA" id="ARBA00023002"/>
    </source>
</evidence>
<dbReference type="KEGG" id="acru:HHL28_09855"/>
<dbReference type="EMBL" id="CP051775">
    <property type="protein sequence ID" value="QJE73359.1"/>
    <property type="molecule type" value="Genomic_DNA"/>
</dbReference>
<dbReference type="Gene3D" id="2.60.40.420">
    <property type="entry name" value="Cupredoxins - blue copper proteins"/>
    <property type="match status" value="3"/>
</dbReference>
<dbReference type="PANTHER" id="PTHR11709:SF518">
    <property type="entry name" value="MULTICOPPER OXIDASE"/>
    <property type="match status" value="1"/>
</dbReference>
<evidence type="ECO:0000259" key="5">
    <source>
        <dbReference type="Pfam" id="PF07732"/>
    </source>
</evidence>
<name>A0A858R716_9PROT</name>
<dbReference type="SUPFAM" id="SSF49503">
    <property type="entry name" value="Cupredoxins"/>
    <property type="match status" value="3"/>
</dbReference>
<dbReference type="Pfam" id="PF07732">
    <property type="entry name" value="Cu-oxidase_3"/>
    <property type="match status" value="1"/>
</dbReference>
<evidence type="ECO:0000259" key="4">
    <source>
        <dbReference type="Pfam" id="PF07731"/>
    </source>
</evidence>
<organism evidence="6 7">
    <name type="scientific">Aerophototrophica crusticola</name>
    <dbReference type="NCBI Taxonomy" id="1709002"/>
    <lineage>
        <taxon>Bacteria</taxon>
        <taxon>Pseudomonadati</taxon>
        <taxon>Pseudomonadota</taxon>
        <taxon>Alphaproteobacteria</taxon>
        <taxon>Rhodospirillales</taxon>
        <taxon>Rhodospirillaceae</taxon>
        <taxon>Aerophototrophica</taxon>
    </lineage>
</organism>
<dbReference type="Proteomes" id="UP000501891">
    <property type="component" value="Chromosome"/>
</dbReference>
<proteinExistence type="predicted"/>
<dbReference type="PANTHER" id="PTHR11709">
    <property type="entry name" value="MULTI-COPPER OXIDASE"/>
    <property type="match status" value="1"/>
</dbReference>
<reference evidence="6" key="1">
    <citation type="submission" date="2020-04" db="EMBL/GenBank/DDBJ databases">
        <title>A desert anoxygenic phototrophic bacterium fixes CO2 using RubisCO under aerobic conditions.</title>
        <authorList>
            <person name="Tang K."/>
        </authorList>
    </citation>
    <scope>NUCLEOTIDE SEQUENCE [LARGE SCALE GENOMIC DNA]</scope>
    <source>
        <strain evidence="6">MIMtkB3</strain>
    </source>
</reference>
<feature type="signal peptide" evidence="3">
    <location>
        <begin position="1"/>
        <end position="31"/>
    </location>
</feature>
<dbReference type="InterPro" id="IPR045087">
    <property type="entry name" value="Cu-oxidase_fam"/>
</dbReference>
<gene>
    <name evidence="6" type="ORF">HHL28_09855</name>
</gene>
<keyword evidence="2" id="KW-0560">Oxidoreductase</keyword>
<dbReference type="InterPro" id="IPR002355">
    <property type="entry name" value="Cu_oxidase_Cu_BS"/>
</dbReference>